<keyword evidence="3" id="KW-1185">Reference proteome</keyword>
<evidence type="ECO:0000256" key="1">
    <source>
        <dbReference type="SAM" id="MobiDB-lite"/>
    </source>
</evidence>
<evidence type="ECO:0000313" key="3">
    <source>
        <dbReference type="Proteomes" id="UP001153050"/>
    </source>
</evidence>
<name>A0ABM9E3S5_9HYPH</name>
<feature type="compositionally biased region" description="Basic residues" evidence="1">
    <location>
        <begin position="46"/>
        <end position="56"/>
    </location>
</feature>
<evidence type="ECO:0000313" key="2">
    <source>
        <dbReference type="EMBL" id="CAH2403732.1"/>
    </source>
</evidence>
<organism evidence="2 3">
    <name type="scientific">Mesorhizobium escarrei</name>
    <dbReference type="NCBI Taxonomy" id="666018"/>
    <lineage>
        <taxon>Bacteria</taxon>
        <taxon>Pseudomonadati</taxon>
        <taxon>Pseudomonadota</taxon>
        <taxon>Alphaproteobacteria</taxon>
        <taxon>Hyphomicrobiales</taxon>
        <taxon>Phyllobacteriaceae</taxon>
        <taxon>Mesorhizobium</taxon>
    </lineage>
</organism>
<gene>
    <name evidence="2" type="ORF">MES5069_40060</name>
</gene>
<protein>
    <submittedName>
        <fullName evidence="2">Uncharacterized protein</fullName>
    </submittedName>
</protein>
<comment type="caution">
    <text evidence="2">The sequence shown here is derived from an EMBL/GenBank/DDBJ whole genome shotgun (WGS) entry which is preliminary data.</text>
</comment>
<feature type="region of interest" description="Disordered" evidence="1">
    <location>
        <begin position="1"/>
        <end position="62"/>
    </location>
</feature>
<dbReference type="Proteomes" id="UP001153050">
    <property type="component" value="Unassembled WGS sequence"/>
</dbReference>
<feature type="compositionally biased region" description="Polar residues" evidence="1">
    <location>
        <begin position="1"/>
        <end position="14"/>
    </location>
</feature>
<dbReference type="EMBL" id="CAKXZT010000135">
    <property type="protein sequence ID" value="CAH2403732.1"/>
    <property type="molecule type" value="Genomic_DNA"/>
</dbReference>
<reference evidence="2 3" key="1">
    <citation type="submission" date="2022-03" db="EMBL/GenBank/DDBJ databases">
        <authorList>
            <person name="Brunel B."/>
        </authorList>
    </citation>
    <scope>NUCLEOTIDE SEQUENCE [LARGE SCALE GENOMIC DNA]</scope>
    <source>
        <strain evidence="2">STM5069sample</strain>
    </source>
</reference>
<proteinExistence type="predicted"/>
<accession>A0ABM9E3S5</accession>
<feature type="compositionally biased region" description="Basic and acidic residues" evidence="1">
    <location>
        <begin position="17"/>
        <end position="42"/>
    </location>
</feature>
<sequence>MTPLQETDAPNSINPEADARAERRQDARPGMQDRSHHGRSTEFSRSPRHQLPHARLHQCPQA</sequence>